<keyword evidence="2" id="KW-1185">Reference proteome</keyword>
<comment type="caution">
    <text evidence="1">The sequence shown here is derived from an EMBL/GenBank/DDBJ whole genome shotgun (WGS) entry which is preliminary data.</text>
</comment>
<evidence type="ECO:0000313" key="2">
    <source>
        <dbReference type="Proteomes" id="UP001465755"/>
    </source>
</evidence>
<organism evidence="1 2">
    <name type="scientific">Symbiochloris irregularis</name>
    <dbReference type="NCBI Taxonomy" id="706552"/>
    <lineage>
        <taxon>Eukaryota</taxon>
        <taxon>Viridiplantae</taxon>
        <taxon>Chlorophyta</taxon>
        <taxon>core chlorophytes</taxon>
        <taxon>Trebouxiophyceae</taxon>
        <taxon>Trebouxiales</taxon>
        <taxon>Trebouxiaceae</taxon>
        <taxon>Symbiochloris</taxon>
    </lineage>
</organism>
<name>A0AAW1NV05_9CHLO</name>
<dbReference type="AlphaFoldDB" id="A0AAW1NV05"/>
<accession>A0AAW1NV05</accession>
<dbReference type="EMBL" id="JALJOQ010000156">
    <property type="protein sequence ID" value="KAK9792971.1"/>
    <property type="molecule type" value="Genomic_DNA"/>
</dbReference>
<gene>
    <name evidence="1" type="ORF">WJX73_003624</name>
</gene>
<dbReference type="Proteomes" id="UP001465755">
    <property type="component" value="Unassembled WGS sequence"/>
</dbReference>
<evidence type="ECO:0000313" key="1">
    <source>
        <dbReference type="EMBL" id="KAK9792971.1"/>
    </source>
</evidence>
<proteinExistence type="predicted"/>
<protein>
    <submittedName>
        <fullName evidence="1">Uncharacterized protein</fullName>
    </submittedName>
</protein>
<sequence>MPSNKAKAIAGGVLIVWAVGLQVHMWQLQKSSTYHEKFKHEEPQVRLAGAWECKEQIRVRSAVGGRITSDR</sequence>
<reference evidence="1 2" key="1">
    <citation type="journal article" date="2024" name="Nat. Commun.">
        <title>Phylogenomics reveals the evolutionary origins of lichenization in chlorophyte algae.</title>
        <authorList>
            <person name="Puginier C."/>
            <person name="Libourel C."/>
            <person name="Otte J."/>
            <person name="Skaloud P."/>
            <person name="Haon M."/>
            <person name="Grisel S."/>
            <person name="Petersen M."/>
            <person name="Berrin J.G."/>
            <person name="Delaux P.M."/>
            <person name="Dal Grande F."/>
            <person name="Keller J."/>
        </authorList>
    </citation>
    <scope>NUCLEOTIDE SEQUENCE [LARGE SCALE GENOMIC DNA]</scope>
    <source>
        <strain evidence="1 2">SAG 2036</strain>
    </source>
</reference>